<evidence type="ECO:0000256" key="1">
    <source>
        <dbReference type="SAM" id="Phobius"/>
    </source>
</evidence>
<evidence type="ECO:0000259" key="2">
    <source>
        <dbReference type="Pfam" id="PF01048"/>
    </source>
</evidence>
<organism evidence="3 4">
    <name type="scientific">Allocatelliglobosispora scoriae</name>
    <dbReference type="NCBI Taxonomy" id="643052"/>
    <lineage>
        <taxon>Bacteria</taxon>
        <taxon>Bacillati</taxon>
        <taxon>Actinomycetota</taxon>
        <taxon>Actinomycetes</taxon>
        <taxon>Micromonosporales</taxon>
        <taxon>Micromonosporaceae</taxon>
        <taxon>Allocatelliglobosispora</taxon>
    </lineage>
</organism>
<dbReference type="Gene3D" id="3.40.50.1580">
    <property type="entry name" value="Nucleoside phosphorylase domain"/>
    <property type="match status" value="1"/>
</dbReference>
<proteinExistence type="predicted"/>
<dbReference type="SUPFAM" id="SSF53167">
    <property type="entry name" value="Purine and uridine phosphorylases"/>
    <property type="match status" value="1"/>
</dbReference>
<dbReference type="GO" id="GO:0019284">
    <property type="term" value="P:L-methionine salvage from S-adenosylmethionine"/>
    <property type="evidence" value="ECO:0007669"/>
    <property type="project" value="TreeGrafter"/>
</dbReference>
<dbReference type="GO" id="GO:0008782">
    <property type="term" value="F:adenosylhomocysteine nucleosidase activity"/>
    <property type="evidence" value="ECO:0007669"/>
    <property type="project" value="TreeGrafter"/>
</dbReference>
<dbReference type="AlphaFoldDB" id="A0A841C2U7"/>
<keyword evidence="4" id="KW-1185">Reference proteome</keyword>
<reference evidence="3 4" key="1">
    <citation type="submission" date="2020-08" db="EMBL/GenBank/DDBJ databases">
        <title>Sequencing the genomes of 1000 actinobacteria strains.</title>
        <authorList>
            <person name="Klenk H.-P."/>
        </authorList>
    </citation>
    <scope>NUCLEOTIDE SEQUENCE [LARGE SCALE GENOMIC DNA]</scope>
    <source>
        <strain evidence="3 4">DSM 45362</strain>
    </source>
</reference>
<dbReference type="EMBL" id="JACHMN010000003">
    <property type="protein sequence ID" value="MBB5873453.1"/>
    <property type="molecule type" value="Genomic_DNA"/>
</dbReference>
<feature type="transmembrane region" description="Helical" evidence="1">
    <location>
        <begin position="122"/>
        <end position="148"/>
    </location>
</feature>
<sequence length="636" mass="68612">MDVTFTQCRAAARAARGAEDGRRAIRVARPRSVHGLGSSRAPLALMLYVAATEGRLVWRNPASFALLERPAAIESPIGKGLRRRLLRIVDRRWDLLVFAVPPVLLLLAAVVAGLLARLPLTAVLLATGAAAYAVVFMAAQMLTQLAWVRRVLGLRQRSPDEIAEETLPGSNWSVPLLHHEAADDIRPLVQEIDQRLSRLVRADLRVRGELTDRDVQEIPVRELLIFLPRGATTQDARQAMSAIMAAPFGPGSRVLLRAPANQVAKVRQPVREGGGFFFFYAGACAVVLTICAYLVSMWEAERCLSGATCAGRPDTFGSAAHWLAWRLFFQDPAGISADAPQSLVIGWLTSVVGLVSVPVLVMSCRLAITAQRTATAFATEYLEGVMDTTRLLLITVTTEERDAVLAAVAAITGTSPERSFEQNHVIYDLGVAGGTRIGLVRCPSQGATGPGGAIMTTTEVIRRWRPDFVVMAGICYGLRDDWRTPQQIGDVIVSTAVFDLDRKAIFDGENGEVRQEIDGDRASAPSILVGRLDAASIDWNAARVYFGLMLCSGTLVDSKVYRDELRANHRKAVGGDMEGHGVYAAAAEARVPWIIVKGISDLGADRSGLVDRGLAARNAADFVAHAVKLGAFADKG</sequence>
<gene>
    <name evidence="3" type="ORF">F4553_006887</name>
</gene>
<dbReference type="GO" id="GO:0008930">
    <property type="term" value="F:methylthioadenosine nucleosidase activity"/>
    <property type="evidence" value="ECO:0007669"/>
    <property type="project" value="TreeGrafter"/>
</dbReference>
<dbReference type="GO" id="GO:0005829">
    <property type="term" value="C:cytosol"/>
    <property type="evidence" value="ECO:0007669"/>
    <property type="project" value="TreeGrafter"/>
</dbReference>
<comment type="caution">
    <text evidence="3">The sequence shown here is derived from an EMBL/GenBank/DDBJ whole genome shotgun (WGS) entry which is preliminary data.</text>
</comment>
<dbReference type="PANTHER" id="PTHR46832:SF1">
    <property type="entry name" value="5'-METHYLTHIOADENOSINE_S-ADENOSYLHOMOCYSTEINE NUCLEOSIDASE"/>
    <property type="match status" value="1"/>
</dbReference>
<name>A0A841C2U7_9ACTN</name>
<evidence type="ECO:0000313" key="3">
    <source>
        <dbReference type="EMBL" id="MBB5873453.1"/>
    </source>
</evidence>
<dbReference type="Proteomes" id="UP000587527">
    <property type="component" value="Unassembled WGS sequence"/>
</dbReference>
<feature type="transmembrane region" description="Helical" evidence="1">
    <location>
        <begin position="93"/>
        <end position="116"/>
    </location>
</feature>
<dbReference type="InterPro" id="IPR000845">
    <property type="entry name" value="Nucleoside_phosphorylase_d"/>
</dbReference>
<keyword evidence="1" id="KW-0812">Transmembrane</keyword>
<protein>
    <submittedName>
        <fullName evidence="3">Nucleoside phosphorylase</fullName>
    </submittedName>
</protein>
<feature type="domain" description="Nucleoside phosphorylase" evidence="2">
    <location>
        <begin position="427"/>
        <end position="620"/>
    </location>
</feature>
<dbReference type="GO" id="GO:0009116">
    <property type="term" value="P:nucleoside metabolic process"/>
    <property type="evidence" value="ECO:0007669"/>
    <property type="project" value="InterPro"/>
</dbReference>
<dbReference type="InterPro" id="IPR035994">
    <property type="entry name" value="Nucleoside_phosphorylase_sf"/>
</dbReference>
<dbReference type="Pfam" id="PF01048">
    <property type="entry name" value="PNP_UDP_1"/>
    <property type="match status" value="1"/>
</dbReference>
<feature type="transmembrane region" description="Helical" evidence="1">
    <location>
        <begin position="275"/>
        <end position="295"/>
    </location>
</feature>
<dbReference type="RefSeq" id="WP_184844695.1">
    <property type="nucleotide sequence ID" value="NZ_JACHMN010000003.1"/>
</dbReference>
<evidence type="ECO:0000313" key="4">
    <source>
        <dbReference type="Proteomes" id="UP000587527"/>
    </source>
</evidence>
<dbReference type="PANTHER" id="PTHR46832">
    <property type="entry name" value="5'-METHYLTHIOADENOSINE/S-ADENOSYLHOMOCYSTEINE NUCLEOSIDASE"/>
    <property type="match status" value="1"/>
</dbReference>
<keyword evidence="1" id="KW-0472">Membrane</keyword>
<keyword evidence="1" id="KW-1133">Transmembrane helix</keyword>
<accession>A0A841C2U7</accession>
<feature type="transmembrane region" description="Helical" evidence="1">
    <location>
        <begin position="344"/>
        <end position="368"/>
    </location>
</feature>